<organism evidence="1 2">
    <name type="scientific">Nocardia seriolae</name>
    <dbReference type="NCBI Taxonomy" id="37332"/>
    <lineage>
        <taxon>Bacteria</taxon>
        <taxon>Bacillati</taxon>
        <taxon>Actinomycetota</taxon>
        <taxon>Actinomycetes</taxon>
        <taxon>Mycobacteriales</taxon>
        <taxon>Nocardiaceae</taxon>
        <taxon>Nocardia</taxon>
    </lineage>
</organism>
<sequence length="104" mass="11460">MGRYACVEFSGGVCSLREPPGRACGFIWTTSNCHRPTGTSAYRTYGLFPVFYPRLFQRSADSGHVCMIPHPCGPLAPPRSYPVYRKDPGRDNATRVLDFKASAG</sequence>
<name>A0ABC9YY06_9NOCA</name>
<comment type="caution">
    <text evidence="1">The sequence shown here is derived from an EMBL/GenBank/DDBJ whole genome shotgun (WGS) entry which is preliminary data.</text>
</comment>
<evidence type="ECO:0000313" key="1">
    <source>
        <dbReference type="EMBL" id="GAP29981.1"/>
    </source>
</evidence>
<reference evidence="1 2" key="2">
    <citation type="journal article" date="2016" name="Genome Announc.">
        <title>Draft Genome Sequence of Erythromycin- and Oxytetracycline-Sensitive Nocardia seriolae Strain U-1 (NBRC 110359).</title>
        <authorList>
            <person name="Imajoh M."/>
            <person name="Sukeda M."/>
            <person name="Shimizu M."/>
            <person name="Yamane J."/>
            <person name="Ohnishi K."/>
            <person name="Oshima S."/>
        </authorList>
    </citation>
    <scope>NUCLEOTIDE SEQUENCE [LARGE SCALE GENOMIC DNA]</scope>
    <source>
        <strain evidence="1 2">U-1</strain>
    </source>
</reference>
<evidence type="ECO:0000313" key="2">
    <source>
        <dbReference type="Proteomes" id="UP000037179"/>
    </source>
</evidence>
<dbReference type="Proteomes" id="UP000037179">
    <property type="component" value="Unassembled WGS sequence"/>
</dbReference>
<gene>
    <name evidence="1" type="ORF">NSK11_contig00069-0027</name>
</gene>
<protein>
    <submittedName>
        <fullName evidence="1">Uncharacterized protein</fullName>
    </submittedName>
</protein>
<dbReference type="AlphaFoldDB" id="A0ABC9YY06"/>
<reference evidence="2" key="1">
    <citation type="submission" date="2015-07" db="EMBL/GenBank/DDBJ databases">
        <title>Nocardia seriolae U-1 whole genome shotgun sequence.</title>
        <authorList>
            <person name="Imajoh M."/>
            <person name="Fukumoto Y."/>
            <person name="Sukeda M."/>
            <person name="Yamane J."/>
            <person name="Yamasaki K."/>
            <person name="Shimizu M."/>
            <person name="Ohnishi K."/>
            <person name="Oshima S."/>
        </authorList>
    </citation>
    <scope>NUCLEOTIDE SEQUENCE [LARGE SCALE GENOMIC DNA]</scope>
    <source>
        <strain evidence="2">U-1</strain>
    </source>
</reference>
<proteinExistence type="predicted"/>
<dbReference type="EMBL" id="BBYQ01000069">
    <property type="protein sequence ID" value="GAP29981.1"/>
    <property type="molecule type" value="Genomic_DNA"/>
</dbReference>
<keyword evidence="2" id="KW-1185">Reference proteome</keyword>
<accession>A0ABC9YY06</accession>